<dbReference type="FunFam" id="4.10.410.10:FF:000002">
    <property type="entry name" value="WAP, follistatin/kazal, immunoglobulin, kunitz and netrin domain-containing 2"/>
    <property type="match status" value="1"/>
</dbReference>
<dbReference type="PROSITE" id="PS50279">
    <property type="entry name" value="BPTI_KUNITZ_2"/>
    <property type="match status" value="1"/>
</dbReference>
<dbReference type="SUPFAM" id="SSF57362">
    <property type="entry name" value="BPTI-like"/>
    <property type="match status" value="1"/>
</dbReference>
<dbReference type="PANTHER" id="PTHR10083:SF374">
    <property type="entry name" value="BPTI_KUNITZ INHIBITOR DOMAIN-CONTAINING PROTEIN"/>
    <property type="match status" value="1"/>
</dbReference>
<reference evidence="7" key="1">
    <citation type="submission" date="2025-08" db="UniProtKB">
        <authorList>
            <consortium name="RefSeq"/>
        </authorList>
    </citation>
    <scope>IDENTIFICATION</scope>
    <source>
        <tissue evidence="7">Whole body</tissue>
    </source>
</reference>
<dbReference type="PRINTS" id="PR00759">
    <property type="entry name" value="BASICPTASE"/>
</dbReference>
<dbReference type="GO" id="GO:0004867">
    <property type="term" value="F:serine-type endopeptidase inhibitor activity"/>
    <property type="evidence" value="ECO:0007669"/>
    <property type="project" value="UniProtKB-KW"/>
</dbReference>
<evidence type="ECO:0000256" key="3">
    <source>
        <dbReference type="ARBA" id="ARBA00023157"/>
    </source>
</evidence>
<evidence type="ECO:0000256" key="1">
    <source>
        <dbReference type="ARBA" id="ARBA00022690"/>
    </source>
</evidence>
<evidence type="ECO:0000313" key="7">
    <source>
        <dbReference type="RefSeq" id="XP_024879705.1"/>
    </source>
</evidence>
<keyword evidence="4" id="KW-0732">Signal</keyword>
<dbReference type="CDD" id="cd00109">
    <property type="entry name" value="Kunitz-type"/>
    <property type="match status" value="1"/>
</dbReference>
<keyword evidence="3" id="KW-1015">Disulfide bond</keyword>
<dbReference type="PANTHER" id="PTHR10083">
    <property type="entry name" value="KUNITZ-TYPE PROTEASE INHIBITOR-RELATED"/>
    <property type="match status" value="1"/>
</dbReference>
<proteinExistence type="predicted"/>
<evidence type="ECO:0000256" key="2">
    <source>
        <dbReference type="ARBA" id="ARBA00022900"/>
    </source>
</evidence>
<sequence>MDFKPRLLLLLVIVSILTYEIIADQPSVCLLPIERGTCKAYITRYAYNAASGQCERFIYTGCDANANNFKSMDKCEETCINI</sequence>
<keyword evidence="1 7" id="KW-0646">Protease inhibitor</keyword>
<feature type="chain" id="PRO_5026748963" evidence="4">
    <location>
        <begin position="24"/>
        <end position="82"/>
    </location>
</feature>
<accession>A0A6J1QGA0</accession>
<protein>
    <submittedName>
        <fullName evidence="7">Kunitz-type serine protease inhibitor 2-like</fullName>
    </submittedName>
</protein>
<evidence type="ECO:0000313" key="6">
    <source>
        <dbReference type="Proteomes" id="UP000504618"/>
    </source>
</evidence>
<dbReference type="PROSITE" id="PS00280">
    <property type="entry name" value="BPTI_KUNITZ_1"/>
    <property type="match status" value="1"/>
</dbReference>
<dbReference type="Gene3D" id="4.10.410.10">
    <property type="entry name" value="Pancreatic trypsin inhibitor Kunitz domain"/>
    <property type="match status" value="1"/>
</dbReference>
<dbReference type="InterPro" id="IPR036880">
    <property type="entry name" value="Kunitz_BPTI_sf"/>
</dbReference>
<evidence type="ECO:0000256" key="4">
    <source>
        <dbReference type="SAM" id="SignalP"/>
    </source>
</evidence>
<dbReference type="InterPro" id="IPR020901">
    <property type="entry name" value="Prtase_inh_Kunz-CS"/>
</dbReference>
<dbReference type="InterPro" id="IPR002223">
    <property type="entry name" value="Kunitz_BPTI"/>
</dbReference>
<feature type="domain" description="BPTI/Kunitz inhibitor" evidence="5">
    <location>
        <begin position="29"/>
        <end position="79"/>
    </location>
</feature>
<evidence type="ECO:0000259" key="5">
    <source>
        <dbReference type="PROSITE" id="PS50279"/>
    </source>
</evidence>
<dbReference type="InterPro" id="IPR050098">
    <property type="entry name" value="TFPI/VKTCI-like"/>
</dbReference>
<name>A0A6J1QGA0_9HYME</name>
<dbReference type="GO" id="GO:0005615">
    <property type="term" value="C:extracellular space"/>
    <property type="evidence" value="ECO:0007669"/>
    <property type="project" value="TreeGrafter"/>
</dbReference>
<keyword evidence="6" id="KW-1185">Reference proteome</keyword>
<dbReference type="SMART" id="SM00131">
    <property type="entry name" value="KU"/>
    <property type="match status" value="1"/>
</dbReference>
<feature type="signal peptide" evidence="4">
    <location>
        <begin position="1"/>
        <end position="23"/>
    </location>
</feature>
<gene>
    <name evidence="7" type="primary">LOC112459688</name>
</gene>
<dbReference type="GeneID" id="112459688"/>
<keyword evidence="2 7" id="KW-0722">Serine protease inhibitor</keyword>
<dbReference type="Pfam" id="PF00014">
    <property type="entry name" value="Kunitz_BPTI"/>
    <property type="match status" value="1"/>
</dbReference>
<dbReference type="Proteomes" id="UP000504618">
    <property type="component" value="Unplaced"/>
</dbReference>
<dbReference type="OrthoDB" id="4473401at2759"/>
<dbReference type="RefSeq" id="XP_024879705.1">
    <property type="nucleotide sequence ID" value="XM_025023937.1"/>
</dbReference>
<organism evidence="6 7">
    <name type="scientific">Temnothorax curvispinosus</name>
    <dbReference type="NCBI Taxonomy" id="300111"/>
    <lineage>
        <taxon>Eukaryota</taxon>
        <taxon>Metazoa</taxon>
        <taxon>Ecdysozoa</taxon>
        <taxon>Arthropoda</taxon>
        <taxon>Hexapoda</taxon>
        <taxon>Insecta</taxon>
        <taxon>Pterygota</taxon>
        <taxon>Neoptera</taxon>
        <taxon>Endopterygota</taxon>
        <taxon>Hymenoptera</taxon>
        <taxon>Apocrita</taxon>
        <taxon>Aculeata</taxon>
        <taxon>Formicoidea</taxon>
        <taxon>Formicidae</taxon>
        <taxon>Myrmicinae</taxon>
        <taxon>Temnothorax</taxon>
    </lineage>
</organism>
<dbReference type="AlphaFoldDB" id="A0A6J1QGA0"/>